<evidence type="ECO:0000313" key="2">
    <source>
        <dbReference type="EMBL" id="VDP38100.1"/>
    </source>
</evidence>
<keyword evidence="3" id="KW-1185">Reference proteome</keyword>
<accession>A0A183NYM1</accession>
<evidence type="ECO:0000313" key="3">
    <source>
        <dbReference type="Proteomes" id="UP000269396"/>
    </source>
</evidence>
<name>A0A183NYM1_9TREM</name>
<dbReference type="EMBL" id="UZAL01028055">
    <property type="protein sequence ID" value="VDP38100.1"/>
    <property type="molecule type" value="Genomic_DNA"/>
</dbReference>
<reference evidence="2 3" key="1">
    <citation type="submission" date="2018-11" db="EMBL/GenBank/DDBJ databases">
        <authorList>
            <consortium name="Pathogen Informatics"/>
        </authorList>
    </citation>
    <scope>NUCLEOTIDE SEQUENCE [LARGE SCALE GENOMIC DNA]</scope>
    <source>
        <strain>Denwood</strain>
        <strain evidence="3">Zambia</strain>
    </source>
</reference>
<feature type="region of interest" description="Disordered" evidence="1">
    <location>
        <begin position="43"/>
        <end position="107"/>
    </location>
</feature>
<sequence length="107" mass="12273">MTIRQINSEKGAGPDNTPSEALKPGMEAAAMMLHVLLRKILEENQGADRLERRTPRQDTRERRSEQMQKLQGHHTTVNTRESFQQSNAESDERFSRPQTSRSTGWIP</sequence>
<organism evidence="2 3">
    <name type="scientific">Schistosoma mattheei</name>
    <dbReference type="NCBI Taxonomy" id="31246"/>
    <lineage>
        <taxon>Eukaryota</taxon>
        <taxon>Metazoa</taxon>
        <taxon>Spiralia</taxon>
        <taxon>Lophotrochozoa</taxon>
        <taxon>Platyhelminthes</taxon>
        <taxon>Trematoda</taxon>
        <taxon>Digenea</taxon>
        <taxon>Strigeidida</taxon>
        <taxon>Schistosomatoidea</taxon>
        <taxon>Schistosomatidae</taxon>
        <taxon>Schistosoma</taxon>
    </lineage>
</organism>
<feature type="region of interest" description="Disordered" evidence="1">
    <location>
        <begin position="1"/>
        <end position="22"/>
    </location>
</feature>
<evidence type="ECO:0000256" key="1">
    <source>
        <dbReference type="SAM" id="MobiDB-lite"/>
    </source>
</evidence>
<feature type="compositionally biased region" description="Polar residues" evidence="1">
    <location>
        <begin position="67"/>
        <end position="88"/>
    </location>
</feature>
<proteinExistence type="predicted"/>
<dbReference type="Proteomes" id="UP000269396">
    <property type="component" value="Unassembled WGS sequence"/>
</dbReference>
<feature type="compositionally biased region" description="Basic and acidic residues" evidence="1">
    <location>
        <begin position="43"/>
        <end position="66"/>
    </location>
</feature>
<feature type="compositionally biased region" description="Polar residues" evidence="1">
    <location>
        <begin position="96"/>
        <end position="107"/>
    </location>
</feature>
<dbReference type="AlphaFoldDB" id="A0A183NYM1"/>
<gene>
    <name evidence="2" type="ORF">SMTD_LOCUS7206</name>
</gene>
<protein>
    <submittedName>
        <fullName evidence="2">Uncharacterized protein</fullName>
    </submittedName>
</protein>